<accession>A0AA39JJ68</accession>
<keyword evidence="2" id="KW-1185">Reference proteome</keyword>
<dbReference type="EMBL" id="JAUEPT010000030">
    <property type="protein sequence ID" value="KAK0441418.1"/>
    <property type="molecule type" value="Genomic_DNA"/>
</dbReference>
<proteinExistence type="predicted"/>
<name>A0AA39JJ68_9AGAR</name>
<dbReference type="Proteomes" id="UP001175226">
    <property type="component" value="Unassembled WGS sequence"/>
</dbReference>
<evidence type="ECO:0000313" key="2">
    <source>
        <dbReference type="Proteomes" id="UP001175226"/>
    </source>
</evidence>
<protein>
    <submittedName>
        <fullName evidence="1">Uncharacterized protein</fullName>
    </submittedName>
</protein>
<reference evidence="1" key="1">
    <citation type="submission" date="2023-06" db="EMBL/GenBank/DDBJ databases">
        <authorList>
            <consortium name="Lawrence Berkeley National Laboratory"/>
            <person name="Ahrendt S."/>
            <person name="Sahu N."/>
            <person name="Indic B."/>
            <person name="Wong-Bajracharya J."/>
            <person name="Merenyi Z."/>
            <person name="Ke H.-M."/>
            <person name="Monk M."/>
            <person name="Kocsube S."/>
            <person name="Drula E."/>
            <person name="Lipzen A."/>
            <person name="Balint B."/>
            <person name="Henrissat B."/>
            <person name="Andreopoulos B."/>
            <person name="Martin F.M."/>
            <person name="Harder C.B."/>
            <person name="Rigling D."/>
            <person name="Ford K.L."/>
            <person name="Foster G.D."/>
            <person name="Pangilinan J."/>
            <person name="Papanicolaou A."/>
            <person name="Barry K."/>
            <person name="LaButti K."/>
            <person name="Viragh M."/>
            <person name="Koriabine M."/>
            <person name="Yan M."/>
            <person name="Riley R."/>
            <person name="Champramary S."/>
            <person name="Plett K.L."/>
            <person name="Tsai I.J."/>
            <person name="Slot J."/>
            <person name="Sipos G."/>
            <person name="Plett J."/>
            <person name="Nagy L.G."/>
            <person name="Grigoriev I.V."/>
        </authorList>
    </citation>
    <scope>NUCLEOTIDE SEQUENCE</scope>
    <source>
        <strain evidence="1">FPL87.14</strain>
    </source>
</reference>
<comment type="caution">
    <text evidence="1">The sequence shown here is derived from an EMBL/GenBank/DDBJ whole genome shotgun (WGS) entry which is preliminary data.</text>
</comment>
<sequence length="196" mass="22575">MQYVDRSPREAHSGSIHCIAENHCLEFFGSHTFHEASVPFVREYVAGILVMQHRSDGAVGDATLRLHIDYIHNPHNLFTACSILATQGVKNIHRTAIHRDITTLVQLCPRDAAWRECRTKLHDLVQGDGGDFFSKQRIWLVPHYLCPLRTEEIQIEKDNIRYAIQVLDDFFDRQSTYWHGPLRSPFRMVPSAKARG</sequence>
<evidence type="ECO:0000313" key="1">
    <source>
        <dbReference type="EMBL" id="KAK0441418.1"/>
    </source>
</evidence>
<organism evidence="1 2">
    <name type="scientific">Armillaria borealis</name>
    <dbReference type="NCBI Taxonomy" id="47425"/>
    <lineage>
        <taxon>Eukaryota</taxon>
        <taxon>Fungi</taxon>
        <taxon>Dikarya</taxon>
        <taxon>Basidiomycota</taxon>
        <taxon>Agaricomycotina</taxon>
        <taxon>Agaricomycetes</taxon>
        <taxon>Agaricomycetidae</taxon>
        <taxon>Agaricales</taxon>
        <taxon>Marasmiineae</taxon>
        <taxon>Physalacriaceae</taxon>
        <taxon>Armillaria</taxon>
    </lineage>
</organism>
<dbReference type="AlphaFoldDB" id="A0AA39JJ68"/>
<gene>
    <name evidence="1" type="ORF">EV421DRAFT_732295</name>
</gene>